<dbReference type="Pfam" id="PF00296">
    <property type="entry name" value="Bac_luciferase"/>
    <property type="match status" value="1"/>
</dbReference>
<keyword evidence="2" id="KW-0560">Oxidoreductase</keyword>
<dbReference type="Proteomes" id="UP000054736">
    <property type="component" value="Unassembled WGS sequence"/>
</dbReference>
<name>A0A0W0SWU4_9GAMM</name>
<dbReference type="PATRIC" id="fig|1212489.4.peg.1544"/>
<protein>
    <submittedName>
        <fullName evidence="2">Luciferase-like monooxygenase</fullName>
    </submittedName>
</protein>
<dbReference type="InterPro" id="IPR036661">
    <property type="entry name" value="Luciferase-like_sf"/>
</dbReference>
<dbReference type="GO" id="GO:0005829">
    <property type="term" value="C:cytosol"/>
    <property type="evidence" value="ECO:0007669"/>
    <property type="project" value="TreeGrafter"/>
</dbReference>
<dbReference type="InterPro" id="IPR011251">
    <property type="entry name" value="Luciferase-like_dom"/>
</dbReference>
<evidence type="ECO:0000259" key="1">
    <source>
        <dbReference type="Pfam" id="PF00296"/>
    </source>
</evidence>
<dbReference type="Gene3D" id="3.20.20.30">
    <property type="entry name" value="Luciferase-like domain"/>
    <property type="match status" value="1"/>
</dbReference>
<reference evidence="2 3" key="1">
    <citation type="submission" date="2015-11" db="EMBL/GenBank/DDBJ databases">
        <title>Genomic analysis of 38 Legionella species identifies large and diverse effector repertoires.</title>
        <authorList>
            <person name="Burstein D."/>
            <person name="Amaro F."/>
            <person name="Zusman T."/>
            <person name="Lifshitz Z."/>
            <person name="Cohen O."/>
            <person name="Gilbert J.A."/>
            <person name="Pupko T."/>
            <person name="Shuman H.A."/>
            <person name="Segal G."/>
        </authorList>
    </citation>
    <scope>NUCLEOTIDE SEQUENCE [LARGE SCALE GENOMIC DNA]</scope>
    <source>
        <strain evidence="2 3">ATCC 700990</strain>
    </source>
</reference>
<dbReference type="SUPFAM" id="SSF51679">
    <property type="entry name" value="Bacterial luciferase-like"/>
    <property type="match status" value="1"/>
</dbReference>
<organism evidence="2 3">
    <name type="scientific">Legionella drozanskii LLAP-1</name>
    <dbReference type="NCBI Taxonomy" id="1212489"/>
    <lineage>
        <taxon>Bacteria</taxon>
        <taxon>Pseudomonadati</taxon>
        <taxon>Pseudomonadota</taxon>
        <taxon>Gammaproteobacteria</taxon>
        <taxon>Legionellales</taxon>
        <taxon>Legionellaceae</taxon>
        <taxon>Legionella</taxon>
    </lineage>
</organism>
<dbReference type="EMBL" id="LNXY01000020">
    <property type="protein sequence ID" value="KTC87840.1"/>
    <property type="molecule type" value="Genomic_DNA"/>
</dbReference>
<dbReference type="STRING" id="1212489.Ldro_1459"/>
<evidence type="ECO:0000313" key="2">
    <source>
        <dbReference type="EMBL" id="KTC87840.1"/>
    </source>
</evidence>
<accession>A0A0W0SWU4</accession>
<comment type="caution">
    <text evidence="2">The sequence shown here is derived from an EMBL/GenBank/DDBJ whole genome shotgun (WGS) entry which is preliminary data.</text>
</comment>
<sequence length="179" mass="19948">MDYGLSFLPDIAEESYTAAEYFQSALMLSKMADEAGFKTIKMTEHYLHSYGGYCPSPLMFLASVAAITNNIRLMSGCILPVFNHPLQIAANAAMLDAISSGRLDVGFARAYLPYEFSAFEVDMDSSREKYQETISAVKQLWIEKNVNINSNFFNFNQANSLPRPTQNPYPPLWGAAVNS</sequence>
<proteinExistence type="predicted"/>
<dbReference type="RefSeq" id="WP_058495752.1">
    <property type="nucleotide sequence ID" value="NZ_CAAAIU010000002.1"/>
</dbReference>
<keyword evidence="2" id="KW-0503">Monooxygenase</keyword>
<gene>
    <name evidence="2" type="ORF">Ldro_1459</name>
</gene>
<evidence type="ECO:0000313" key="3">
    <source>
        <dbReference type="Proteomes" id="UP000054736"/>
    </source>
</evidence>
<dbReference type="OrthoDB" id="7903015at2"/>
<dbReference type="GO" id="GO:0016705">
    <property type="term" value="F:oxidoreductase activity, acting on paired donors, with incorporation or reduction of molecular oxygen"/>
    <property type="evidence" value="ECO:0007669"/>
    <property type="project" value="InterPro"/>
</dbReference>
<dbReference type="PANTHER" id="PTHR30137:SF6">
    <property type="entry name" value="LUCIFERASE-LIKE MONOOXYGENASE"/>
    <property type="match status" value="1"/>
</dbReference>
<feature type="domain" description="Luciferase-like" evidence="1">
    <location>
        <begin position="1"/>
        <end position="178"/>
    </location>
</feature>
<dbReference type="GO" id="GO:0004497">
    <property type="term" value="F:monooxygenase activity"/>
    <property type="evidence" value="ECO:0007669"/>
    <property type="project" value="UniProtKB-KW"/>
</dbReference>
<keyword evidence="3" id="KW-1185">Reference proteome</keyword>
<dbReference type="InterPro" id="IPR050766">
    <property type="entry name" value="Bact_Lucif_Oxidored"/>
</dbReference>
<dbReference type="AlphaFoldDB" id="A0A0W0SWU4"/>
<dbReference type="PANTHER" id="PTHR30137">
    <property type="entry name" value="LUCIFERASE-LIKE MONOOXYGENASE"/>
    <property type="match status" value="1"/>
</dbReference>